<reference evidence="1 2" key="1">
    <citation type="submission" date="2023-09" db="EMBL/GenBank/DDBJ databases">
        <title>Pyrofollis japonicus gen. nov. sp. nov., a novel member of the family Pyrodictiaceae isolated from the Iheya North hydrothermal field.</title>
        <authorList>
            <person name="Miyazaki U."/>
            <person name="Sanari M."/>
            <person name="Tame A."/>
            <person name="Kitajima M."/>
            <person name="Okamoto A."/>
            <person name="Sawayama S."/>
            <person name="Miyazaki J."/>
            <person name="Takai K."/>
            <person name="Nakagawa S."/>
        </authorList>
    </citation>
    <scope>NUCLEOTIDE SEQUENCE [LARGE SCALE GENOMIC DNA]</scope>
    <source>
        <strain evidence="1 2">AV2</strain>
    </source>
</reference>
<dbReference type="RefSeq" id="WP_338248734.1">
    <property type="nucleotide sequence ID" value="NZ_AP028907.1"/>
</dbReference>
<dbReference type="GeneID" id="89289493"/>
<name>A0ABM8IWJ4_9CREN</name>
<evidence type="ECO:0000313" key="1">
    <source>
        <dbReference type="EMBL" id="BES81915.1"/>
    </source>
</evidence>
<dbReference type="EMBL" id="AP028907">
    <property type="protein sequence ID" value="BES81915.1"/>
    <property type="molecule type" value="Genomic_DNA"/>
</dbReference>
<keyword evidence="2" id="KW-1185">Reference proteome</keyword>
<sequence>MPKKRLLGELREALARLVEEFGSIRERRRLALTLIAALRLRERGEPVTPSSVAKEAQDIIKRTEGRIDWGINSEEYTAAIAVDLLHELVEMGVLEPDPEILEELDRRYRFRSYEEEEDAAKEALHAVAPLLLRIV</sequence>
<proteinExistence type="predicted"/>
<organism evidence="1 2">
    <name type="scientific">Pyrodictium abyssi</name>
    <dbReference type="NCBI Taxonomy" id="54256"/>
    <lineage>
        <taxon>Archaea</taxon>
        <taxon>Thermoproteota</taxon>
        <taxon>Thermoprotei</taxon>
        <taxon>Desulfurococcales</taxon>
        <taxon>Pyrodictiaceae</taxon>
        <taxon>Pyrodictium</taxon>
    </lineage>
</organism>
<accession>A0ABM8IWJ4</accession>
<gene>
    <name evidence="1" type="ORF">PABY_14820</name>
</gene>
<protein>
    <submittedName>
        <fullName evidence="1">Uncharacterized protein</fullName>
    </submittedName>
</protein>
<evidence type="ECO:0000313" key="2">
    <source>
        <dbReference type="Proteomes" id="UP001341135"/>
    </source>
</evidence>
<dbReference type="Proteomes" id="UP001341135">
    <property type="component" value="Chromosome"/>
</dbReference>